<evidence type="ECO:0000256" key="1">
    <source>
        <dbReference type="SAM" id="MobiDB-lite"/>
    </source>
</evidence>
<gene>
    <name evidence="3" type="ORF">TWF694_006136</name>
</gene>
<protein>
    <submittedName>
        <fullName evidence="3">Uncharacterized protein</fullName>
    </submittedName>
</protein>
<feature type="signal peptide" evidence="2">
    <location>
        <begin position="1"/>
        <end position="22"/>
    </location>
</feature>
<evidence type="ECO:0000313" key="3">
    <source>
        <dbReference type="EMBL" id="KAK6523246.1"/>
    </source>
</evidence>
<evidence type="ECO:0000256" key="2">
    <source>
        <dbReference type="SAM" id="SignalP"/>
    </source>
</evidence>
<evidence type="ECO:0000313" key="4">
    <source>
        <dbReference type="Proteomes" id="UP001365542"/>
    </source>
</evidence>
<feature type="compositionally biased region" description="Pro residues" evidence="1">
    <location>
        <begin position="278"/>
        <end position="302"/>
    </location>
</feature>
<feature type="compositionally biased region" description="Polar residues" evidence="1">
    <location>
        <begin position="318"/>
        <end position="334"/>
    </location>
</feature>
<keyword evidence="4" id="KW-1185">Reference proteome</keyword>
<feature type="chain" id="PRO_5043519212" evidence="2">
    <location>
        <begin position="23"/>
        <end position="365"/>
    </location>
</feature>
<proteinExistence type="predicted"/>
<dbReference type="Proteomes" id="UP001365542">
    <property type="component" value="Unassembled WGS sequence"/>
</dbReference>
<dbReference type="Pfam" id="PF11327">
    <property type="entry name" value="Egh16-like"/>
    <property type="match status" value="1"/>
</dbReference>
<dbReference type="AlphaFoldDB" id="A0AAV9WXF6"/>
<name>A0AAV9WXF6_9PEZI</name>
<keyword evidence="2" id="KW-0732">Signal</keyword>
<sequence length="365" mass="40134">MHFQMTAAVAYAILSFTPTVSGHCIIIDAYGDKAGSPHCMGLGAVASTPRNGVTQPGFQEDTTVFASPAVPWTRPKCQGYQPTKKLTCCKAGNCWPKTYYTAVKRTPLNAGCGVTLGRIKSWAKQAHPVQYAQPWNQNTFKNVYYYQQPVAASAQIDINAEILQRANSLPLVTAGGYIQMKLHQVNSDGAGPFHCMLDEAANGQSWGRALKVTTNVPGNSYSINKYQLKKWPIVVQLPADLNCQGSYGGHNKICLMRCQNKAKNGPFGGCVPFQQWTPPAPEPEPSGEPTVEPTPVPEPTPPSYNNDDEYTPVPDNYQDGSEWTDPGNSYNKRGAFNQTLFDRYVASELDEEGVEEEPKLRFMRD</sequence>
<dbReference type="EMBL" id="JAVHJO010000019">
    <property type="protein sequence ID" value="KAK6523246.1"/>
    <property type="molecule type" value="Genomic_DNA"/>
</dbReference>
<feature type="region of interest" description="Disordered" evidence="1">
    <location>
        <begin position="273"/>
        <end position="334"/>
    </location>
</feature>
<dbReference type="PANTHER" id="PTHR34618:SF1">
    <property type="entry name" value="SECRETED PROTEIN"/>
    <property type="match status" value="1"/>
</dbReference>
<dbReference type="InterPro" id="IPR021476">
    <property type="entry name" value="Egh16-like"/>
</dbReference>
<accession>A0AAV9WXF6</accession>
<reference evidence="3 4" key="1">
    <citation type="submission" date="2019-10" db="EMBL/GenBank/DDBJ databases">
        <authorList>
            <person name="Palmer J.M."/>
        </authorList>
    </citation>
    <scope>NUCLEOTIDE SEQUENCE [LARGE SCALE GENOMIC DNA]</scope>
    <source>
        <strain evidence="3 4">TWF694</strain>
    </source>
</reference>
<organism evidence="3 4">
    <name type="scientific">Orbilia ellipsospora</name>
    <dbReference type="NCBI Taxonomy" id="2528407"/>
    <lineage>
        <taxon>Eukaryota</taxon>
        <taxon>Fungi</taxon>
        <taxon>Dikarya</taxon>
        <taxon>Ascomycota</taxon>
        <taxon>Pezizomycotina</taxon>
        <taxon>Orbiliomycetes</taxon>
        <taxon>Orbiliales</taxon>
        <taxon>Orbiliaceae</taxon>
        <taxon>Orbilia</taxon>
    </lineage>
</organism>
<comment type="caution">
    <text evidence="3">The sequence shown here is derived from an EMBL/GenBank/DDBJ whole genome shotgun (WGS) entry which is preliminary data.</text>
</comment>
<dbReference type="PANTHER" id="PTHR34618">
    <property type="entry name" value="SURFACE PROTEIN MAS1, PUTATIVE-RELATED"/>
    <property type="match status" value="1"/>
</dbReference>